<evidence type="ECO:0000256" key="7">
    <source>
        <dbReference type="ARBA" id="ARBA00023026"/>
    </source>
</evidence>
<dbReference type="PRINTS" id="PR00463">
    <property type="entry name" value="EP450I"/>
</dbReference>
<evidence type="ECO:0000256" key="2">
    <source>
        <dbReference type="ARBA" id="ARBA00005179"/>
    </source>
</evidence>
<feature type="binding site" description="axial binding residue" evidence="9">
    <location>
        <position position="169"/>
    </location>
    <ligand>
        <name>heme</name>
        <dbReference type="ChEBI" id="CHEBI:30413"/>
    </ligand>
    <ligandPart>
        <name>Fe</name>
        <dbReference type="ChEBI" id="CHEBI:18248"/>
    </ligandPart>
</feature>
<keyword evidence="11" id="KW-1185">Reference proteome</keyword>
<keyword evidence="3 9" id="KW-0349">Heme</keyword>
<dbReference type="InterPro" id="IPR036396">
    <property type="entry name" value="Cyt_P450_sf"/>
</dbReference>
<evidence type="ECO:0008006" key="12">
    <source>
        <dbReference type="Google" id="ProtNLM"/>
    </source>
</evidence>
<sequence length="240" mass="27411">MNRYLSRELDKRYRSIKGTEIQKKDKSIVDLALKAYLAENPSATGIDKSFQNFAMAQIKLFIFAGHDTTSAGVIFTYYLLSQHPNVLAKARAEHTKVLGANIADAEDNGLRFPTERTIVWGDHYATHHNPAHWRRAEEFLPERWIVVKGHELYPPKNGWRPFERDPRNCIGQGVAMTEIKLMLALTFRDFDFIDAYEEYDVMKGNPKGLNVNGQRAYVMLRGGGHPADHYPCKVAFAVQK</sequence>
<dbReference type="GO" id="GO:0005506">
    <property type="term" value="F:iron ion binding"/>
    <property type="evidence" value="ECO:0007669"/>
    <property type="project" value="InterPro"/>
</dbReference>
<dbReference type="PANTHER" id="PTHR24305">
    <property type="entry name" value="CYTOCHROME P450"/>
    <property type="match status" value="1"/>
</dbReference>
<evidence type="ECO:0000256" key="6">
    <source>
        <dbReference type="ARBA" id="ARBA00023004"/>
    </source>
</evidence>
<evidence type="ECO:0000256" key="1">
    <source>
        <dbReference type="ARBA" id="ARBA00001971"/>
    </source>
</evidence>
<dbReference type="GO" id="GO:0004497">
    <property type="term" value="F:monooxygenase activity"/>
    <property type="evidence" value="ECO:0007669"/>
    <property type="project" value="UniProtKB-KW"/>
</dbReference>
<comment type="pathway">
    <text evidence="2">Secondary metabolite biosynthesis.</text>
</comment>
<keyword evidence="5" id="KW-0560">Oxidoreductase</keyword>
<evidence type="ECO:0000256" key="5">
    <source>
        <dbReference type="ARBA" id="ARBA00023002"/>
    </source>
</evidence>
<evidence type="ECO:0000256" key="3">
    <source>
        <dbReference type="ARBA" id="ARBA00022617"/>
    </source>
</evidence>
<dbReference type="AlphaFoldDB" id="A0A4Z1FP89"/>
<dbReference type="EMBL" id="PQXI01000106">
    <property type="protein sequence ID" value="TGO24313.1"/>
    <property type="molecule type" value="Genomic_DNA"/>
</dbReference>
<proteinExistence type="predicted"/>
<dbReference type="GO" id="GO:0016705">
    <property type="term" value="F:oxidoreductase activity, acting on paired donors, with incorporation or reduction of molecular oxygen"/>
    <property type="evidence" value="ECO:0007669"/>
    <property type="project" value="InterPro"/>
</dbReference>
<name>A0A4Z1FP89_9HELO</name>
<comment type="cofactor">
    <cofactor evidence="1 9">
        <name>heme</name>
        <dbReference type="ChEBI" id="CHEBI:30413"/>
    </cofactor>
</comment>
<evidence type="ECO:0000313" key="11">
    <source>
        <dbReference type="Proteomes" id="UP000297910"/>
    </source>
</evidence>
<dbReference type="GO" id="GO:0020037">
    <property type="term" value="F:heme binding"/>
    <property type="evidence" value="ECO:0007669"/>
    <property type="project" value="InterPro"/>
</dbReference>
<protein>
    <recommendedName>
        <fullName evidence="12">Cytochrome P450</fullName>
    </recommendedName>
</protein>
<keyword evidence="6 9" id="KW-0408">Iron</keyword>
<dbReference type="SUPFAM" id="SSF48264">
    <property type="entry name" value="Cytochrome P450"/>
    <property type="match status" value="1"/>
</dbReference>
<dbReference type="InterPro" id="IPR050121">
    <property type="entry name" value="Cytochrome_P450_monoxygenase"/>
</dbReference>
<dbReference type="InterPro" id="IPR001128">
    <property type="entry name" value="Cyt_P450"/>
</dbReference>
<keyword evidence="8" id="KW-0503">Monooxygenase</keyword>
<gene>
    <name evidence="10" type="ORF">BPAE_0106g00180</name>
</gene>
<dbReference type="InterPro" id="IPR002401">
    <property type="entry name" value="Cyt_P450_E_grp-I"/>
</dbReference>
<evidence type="ECO:0000256" key="9">
    <source>
        <dbReference type="PIRSR" id="PIRSR602401-1"/>
    </source>
</evidence>
<dbReference type="PANTHER" id="PTHR24305:SF107">
    <property type="entry name" value="P450, PUTATIVE (EUROFUNG)-RELATED"/>
    <property type="match status" value="1"/>
</dbReference>
<evidence type="ECO:0000256" key="4">
    <source>
        <dbReference type="ARBA" id="ARBA00022723"/>
    </source>
</evidence>
<keyword evidence="4 9" id="KW-0479">Metal-binding</keyword>
<comment type="caution">
    <text evidence="10">The sequence shown here is derived from an EMBL/GenBank/DDBJ whole genome shotgun (WGS) entry which is preliminary data.</text>
</comment>
<dbReference type="PRINTS" id="PR00385">
    <property type="entry name" value="P450"/>
</dbReference>
<dbReference type="Gene3D" id="1.10.630.10">
    <property type="entry name" value="Cytochrome P450"/>
    <property type="match status" value="2"/>
</dbReference>
<dbReference type="Proteomes" id="UP000297910">
    <property type="component" value="Unassembled WGS sequence"/>
</dbReference>
<keyword evidence="7" id="KW-0843">Virulence</keyword>
<organism evidence="10 11">
    <name type="scientific">Botrytis paeoniae</name>
    <dbReference type="NCBI Taxonomy" id="278948"/>
    <lineage>
        <taxon>Eukaryota</taxon>
        <taxon>Fungi</taxon>
        <taxon>Dikarya</taxon>
        <taxon>Ascomycota</taxon>
        <taxon>Pezizomycotina</taxon>
        <taxon>Leotiomycetes</taxon>
        <taxon>Helotiales</taxon>
        <taxon>Sclerotiniaceae</taxon>
        <taxon>Botrytis</taxon>
    </lineage>
</organism>
<evidence type="ECO:0000313" key="10">
    <source>
        <dbReference type="EMBL" id="TGO24313.1"/>
    </source>
</evidence>
<evidence type="ECO:0000256" key="8">
    <source>
        <dbReference type="ARBA" id="ARBA00023033"/>
    </source>
</evidence>
<reference evidence="10 11" key="1">
    <citation type="submission" date="2017-12" db="EMBL/GenBank/DDBJ databases">
        <title>Comparative genomics of Botrytis spp.</title>
        <authorList>
            <person name="Valero-Jimenez C.A."/>
            <person name="Tapia P."/>
            <person name="Veloso J."/>
            <person name="Silva-Moreno E."/>
            <person name="Staats M."/>
            <person name="Valdes J.H."/>
            <person name="Van Kan J.A.L."/>
        </authorList>
    </citation>
    <scope>NUCLEOTIDE SEQUENCE [LARGE SCALE GENOMIC DNA]</scope>
    <source>
        <strain evidence="10 11">Bp0003</strain>
    </source>
</reference>
<dbReference type="Pfam" id="PF00067">
    <property type="entry name" value="p450"/>
    <property type="match status" value="2"/>
</dbReference>
<accession>A0A4Z1FP89</accession>